<dbReference type="Proteomes" id="UP000800039">
    <property type="component" value="Unassembled WGS sequence"/>
</dbReference>
<feature type="compositionally biased region" description="Polar residues" evidence="1">
    <location>
        <begin position="676"/>
        <end position="685"/>
    </location>
</feature>
<feature type="region of interest" description="Disordered" evidence="1">
    <location>
        <begin position="1"/>
        <end position="286"/>
    </location>
</feature>
<feature type="compositionally biased region" description="Polar residues" evidence="1">
    <location>
        <begin position="87"/>
        <end position="123"/>
    </location>
</feature>
<evidence type="ECO:0000256" key="1">
    <source>
        <dbReference type="SAM" id="MobiDB-lite"/>
    </source>
</evidence>
<organism evidence="3 4">
    <name type="scientific">Cucurbitaria berberidis CBS 394.84</name>
    <dbReference type="NCBI Taxonomy" id="1168544"/>
    <lineage>
        <taxon>Eukaryota</taxon>
        <taxon>Fungi</taxon>
        <taxon>Dikarya</taxon>
        <taxon>Ascomycota</taxon>
        <taxon>Pezizomycotina</taxon>
        <taxon>Dothideomycetes</taxon>
        <taxon>Pleosporomycetidae</taxon>
        <taxon>Pleosporales</taxon>
        <taxon>Pleosporineae</taxon>
        <taxon>Cucurbitariaceae</taxon>
        <taxon>Cucurbitaria</taxon>
    </lineage>
</organism>
<proteinExistence type="predicted"/>
<feature type="compositionally biased region" description="Basic and acidic residues" evidence="1">
    <location>
        <begin position="142"/>
        <end position="202"/>
    </location>
</feature>
<feature type="region of interest" description="Disordered" evidence="1">
    <location>
        <begin position="757"/>
        <end position="795"/>
    </location>
</feature>
<dbReference type="EMBL" id="ML976615">
    <property type="protein sequence ID" value="KAF1848052.1"/>
    <property type="molecule type" value="Genomic_DNA"/>
</dbReference>
<accession>A0A9P4GMR8</accession>
<protein>
    <recommendedName>
        <fullName evidence="2">PH domain-containing protein</fullName>
    </recommendedName>
</protein>
<sequence length="949" mass="104873">MPPTTTASQKVSRYRSVRRAQERQTQHLGEFHQQQHSSPAAPPVPPMPAVPETHAQSDAPLSRSMSRYHRRPTTAHATNPNSPPPLRSSTQPLPSVAQAPSSPTRSRAVSSPQHASHSANTGQPRPRTTEKRSDASPPVSRSAREHSSRGDESARLLMQQERERQRLLKEKYDAEARTARDARQAEVDRLDRLRHEEDEAARRQAQQEAEEAETLRQLKEDEKVEQERGKRLRKAEVHRMIQQREEEARAAKLEEKERKARLAEQARHATSSPPTSPPRHHDAGFGLFKRRRDKGLTADVAEVAEKPASPPRRSFSFGDRESETIIRPGGGGAVLGIDAPTSAVNAGDRRVTVTCNRKRIQLPVTPTTTPLDLIKSAATILSESIDIRTAAVSELVTKVSVTRPLRNYEYVRDVMNSWDYDGQNELTIIDSQLDGIDQDDLLSYKVPDTRPEGMSCFIQYSSRPGKWTKRYLTLRPDGQLVMAKNEKAKEKDQDNILTLTDYDIYSVTQQKLGRVKPPKKICYAVKSMQKSNIFADGSQYVHFFCTNDRNTATTFYKALQSWRSWYLKHQKGEGLKKDNHVSRDAPGSAGKAQMAASHARGESVGSHYQLGAFSSLLNMEDLNKSLDAIEVHKPGEYPDNKPLGRFDTKAMHARKKSLRVRQPPPTAFNRNAIATEGTSQSSNRQDAGHQKGDSQEENTFAAGGLLGRTYTQRQAAAQAREQQQQQQQQQGAFTEGPSLLNMNRVAQVSANDTALKRNASVRSTHHRQASGDLQRSASKRIPGLPEPLIDLTPQYRPPPQFEKKGKGYHPGAAAGPLVESATSMEEAIKVPSANDWRARPTTRAAHGTYGTGGHERTRSLKGRGEPLAAYTQNNHLSAPEDERGAFTGGGLVTSAGYAYAPVGRGVMDGSKAKGPMINLAENNQFASGSLLSALPNTPIPAPVIDRSGK</sequence>
<feature type="region of interest" description="Disordered" evidence="1">
    <location>
        <begin position="712"/>
        <end position="739"/>
    </location>
</feature>
<dbReference type="InterPro" id="IPR001849">
    <property type="entry name" value="PH_domain"/>
</dbReference>
<feature type="region of interest" description="Disordered" evidence="1">
    <location>
        <begin position="652"/>
        <end position="696"/>
    </location>
</feature>
<dbReference type="Gene3D" id="2.30.29.30">
    <property type="entry name" value="Pleckstrin-homology domain (PH domain)/Phosphotyrosine-binding domain (PTB)"/>
    <property type="match status" value="1"/>
</dbReference>
<dbReference type="SUPFAM" id="SSF50729">
    <property type="entry name" value="PH domain-like"/>
    <property type="match status" value="1"/>
</dbReference>
<name>A0A9P4GMR8_9PLEO</name>
<dbReference type="Pfam" id="PF00169">
    <property type="entry name" value="PH"/>
    <property type="match status" value="1"/>
</dbReference>
<feature type="domain" description="PH" evidence="2">
    <location>
        <begin position="457"/>
        <end position="561"/>
    </location>
</feature>
<reference evidence="3" key="1">
    <citation type="submission" date="2020-01" db="EMBL/GenBank/DDBJ databases">
        <authorList>
            <consortium name="DOE Joint Genome Institute"/>
            <person name="Haridas S."/>
            <person name="Albert R."/>
            <person name="Binder M."/>
            <person name="Bloem J."/>
            <person name="Labutti K."/>
            <person name="Salamov A."/>
            <person name="Andreopoulos B."/>
            <person name="Baker S.E."/>
            <person name="Barry K."/>
            <person name="Bills G."/>
            <person name="Bluhm B.H."/>
            <person name="Cannon C."/>
            <person name="Castanera R."/>
            <person name="Culley D.E."/>
            <person name="Daum C."/>
            <person name="Ezra D."/>
            <person name="Gonzalez J.B."/>
            <person name="Henrissat B."/>
            <person name="Kuo A."/>
            <person name="Liang C."/>
            <person name="Lipzen A."/>
            <person name="Lutzoni F."/>
            <person name="Magnuson J."/>
            <person name="Mondo S."/>
            <person name="Nolan M."/>
            <person name="Ohm R."/>
            <person name="Pangilinan J."/>
            <person name="Park H.-J."/>
            <person name="Ramirez L."/>
            <person name="Alfaro M."/>
            <person name="Sun H."/>
            <person name="Tritt A."/>
            <person name="Yoshinaga Y."/>
            <person name="Zwiers L.-H."/>
            <person name="Turgeon B.G."/>
            <person name="Goodwin S.B."/>
            <person name="Spatafora J.W."/>
            <person name="Crous P.W."/>
            <person name="Grigoriev I.V."/>
        </authorList>
    </citation>
    <scope>NUCLEOTIDE SEQUENCE</scope>
    <source>
        <strain evidence="3">CBS 394.84</strain>
    </source>
</reference>
<dbReference type="OrthoDB" id="43122at2759"/>
<dbReference type="GeneID" id="63845677"/>
<dbReference type="RefSeq" id="XP_040790615.1">
    <property type="nucleotide sequence ID" value="XM_040928424.1"/>
</dbReference>
<keyword evidence="4" id="KW-1185">Reference proteome</keyword>
<feature type="compositionally biased region" description="Pro residues" evidence="1">
    <location>
        <begin position="40"/>
        <end position="49"/>
    </location>
</feature>
<comment type="caution">
    <text evidence="3">The sequence shown here is derived from an EMBL/GenBank/DDBJ whole genome shotgun (WGS) entry which is preliminary data.</text>
</comment>
<dbReference type="AlphaFoldDB" id="A0A9P4GMR8"/>
<feature type="compositionally biased region" description="Low complexity" evidence="1">
    <location>
        <begin position="712"/>
        <end position="730"/>
    </location>
</feature>
<evidence type="ECO:0000313" key="3">
    <source>
        <dbReference type="EMBL" id="KAF1848052.1"/>
    </source>
</evidence>
<dbReference type="InterPro" id="IPR011993">
    <property type="entry name" value="PH-like_dom_sf"/>
</dbReference>
<feature type="compositionally biased region" description="Basic and acidic residues" evidence="1">
    <location>
        <begin position="213"/>
        <end position="267"/>
    </location>
</feature>
<feature type="region of interest" description="Disordered" evidence="1">
    <location>
        <begin position="575"/>
        <end position="600"/>
    </location>
</feature>
<gene>
    <name evidence="3" type="ORF">K460DRAFT_280709</name>
</gene>
<dbReference type="PANTHER" id="PTHR38700:SF1">
    <property type="entry name" value="PH DOMAIN-CONTAINING PROTEIN"/>
    <property type="match status" value="1"/>
</dbReference>
<feature type="compositionally biased region" description="Polar residues" evidence="1">
    <location>
        <begin position="1"/>
        <end position="11"/>
    </location>
</feature>
<dbReference type="PANTHER" id="PTHR38700">
    <property type="entry name" value="YALI0E22418P"/>
    <property type="match status" value="1"/>
</dbReference>
<evidence type="ECO:0000313" key="4">
    <source>
        <dbReference type="Proteomes" id="UP000800039"/>
    </source>
</evidence>
<evidence type="ECO:0000259" key="2">
    <source>
        <dbReference type="Pfam" id="PF00169"/>
    </source>
</evidence>